<dbReference type="InterPro" id="IPR036047">
    <property type="entry name" value="F-box-like_dom_sf"/>
</dbReference>
<dbReference type="Proteomes" id="UP000235672">
    <property type="component" value="Unassembled WGS sequence"/>
</dbReference>
<organism evidence="2 3">
    <name type="scientific">Hyaloscypha hepaticicola</name>
    <dbReference type="NCBI Taxonomy" id="2082293"/>
    <lineage>
        <taxon>Eukaryota</taxon>
        <taxon>Fungi</taxon>
        <taxon>Dikarya</taxon>
        <taxon>Ascomycota</taxon>
        <taxon>Pezizomycotina</taxon>
        <taxon>Leotiomycetes</taxon>
        <taxon>Helotiales</taxon>
        <taxon>Hyaloscyphaceae</taxon>
        <taxon>Hyaloscypha</taxon>
    </lineage>
</organism>
<dbReference type="AlphaFoldDB" id="A0A2J6PKD6"/>
<evidence type="ECO:0008006" key="4">
    <source>
        <dbReference type="Google" id="ProtNLM"/>
    </source>
</evidence>
<evidence type="ECO:0000313" key="3">
    <source>
        <dbReference type="Proteomes" id="UP000235672"/>
    </source>
</evidence>
<gene>
    <name evidence="2" type="ORF">NA56DRAFT_711026</name>
</gene>
<evidence type="ECO:0000313" key="2">
    <source>
        <dbReference type="EMBL" id="PMD14449.1"/>
    </source>
</evidence>
<feature type="compositionally biased region" description="Low complexity" evidence="1">
    <location>
        <begin position="39"/>
        <end position="57"/>
    </location>
</feature>
<accession>A0A2J6PKD6</accession>
<evidence type="ECO:0000256" key="1">
    <source>
        <dbReference type="SAM" id="MobiDB-lite"/>
    </source>
</evidence>
<name>A0A2J6PKD6_9HELO</name>
<reference evidence="2 3" key="1">
    <citation type="submission" date="2016-05" db="EMBL/GenBank/DDBJ databases">
        <title>A degradative enzymes factory behind the ericoid mycorrhizal symbiosis.</title>
        <authorList>
            <consortium name="DOE Joint Genome Institute"/>
            <person name="Martino E."/>
            <person name="Morin E."/>
            <person name="Grelet G."/>
            <person name="Kuo A."/>
            <person name="Kohler A."/>
            <person name="Daghino S."/>
            <person name="Barry K."/>
            <person name="Choi C."/>
            <person name="Cichocki N."/>
            <person name="Clum A."/>
            <person name="Copeland A."/>
            <person name="Hainaut M."/>
            <person name="Haridas S."/>
            <person name="Labutti K."/>
            <person name="Lindquist E."/>
            <person name="Lipzen A."/>
            <person name="Khouja H.-R."/>
            <person name="Murat C."/>
            <person name="Ohm R."/>
            <person name="Olson A."/>
            <person name="Spatafora J."/>
            <person name="Veneault-Fourrey C."/>
            <person name="Henrissat B."/>
            <person name="Grigoriev I."/>
            <person name="Martin F."/>
            <person name="Perotto S."/>
        </authorList>
    </citation>
    <scope>NUCLEOTIDE SEQUENCE [LARGE SCALE GENOMIC DNA]</scope>
    <source>
        <strain evidence="2 3">UAMH 7357</strain>
    </source>
</reference>
<dbReference type="EMBL" id="KZ613522">
    <property type="protein sequence ID" value="PMD14449.1"/>
    <property type="molecule type" value="Genomic_DNA"/>
</dbReference>
<feature type="region of interest" description="Disordered" evidence="1">
    <location>
        <begin position="31"/>
        <end position="61"/>
    </location>
</feature>
<protein>
    <recommendedName>
        <fullName evidence="4">F-box domain-containing protein</fullName>
    </recommendedName>
</protein>
<sequence length="225" mass="25899">MECRILFSNPKQSLRDQSLTSSSAALFQPMNPTHHLSFTSTTTTTTRSSKSSSKTSTPEAPCPLLTLDRNLQLKIFKYLDPGSSTCLGITCKPLYKIHRALHGSVPLNTRIWFNDSWGKYYYSLGHYLAAWAGRDTHYLDYNYKERGVCKFVKWPKQKTSDWMADEMACAWYRMKRQCLLKLKGKPKKLRIVAKVEWEVTSEERTSEAEAAIFDWDGEMVPYTLA</sequence>
<dbReference type="OrthoDB" id="3506179at2759"/>
<dbReference type="SUPFAM" id="SSF81383">
    <property type="entry name" value="F-box domain"/>
    <property type="match status" value="1"/>
</dbReference>
<keyword evidence="3" id="KW-1185">Reference proteome</keyword>
<proteinExistence type="predicted"/>